<dbReference type="Proteomes" id="UP000465240">
    <property type="component" value="Unassembled WGS sequence"/>
</dbReference>
<evidence type="ECO:0008006" key="4">
    <source>
        <dbReference type="Google" id="ProtNLM"/>
    </source>
</evidence>
<dbReference type="RefSeq" id="WP_120793190.1">
    <property type="nucleotide sequence ID" value="NZ_CP025546.1"/>
</dbReference>
<accession>A0ABQ1C6D3</accession>
<proteinExistence type="predicted"/>
<evidence type="ECO:0000256" key="1">
    <source>
        <dbReference type="SAM" id="MobiDB-lite"/>
    </source>
</evidence>
<evidence type="ECO:0000313" key="2">
    <source>
        <dbReference type="EMBL" id="GFG80008.1"/>
    </source>
</evidence>
<feature type="region of interest" description="Disordered" evidence="1">
    <location>
        <begin position="162"/>
        <end position="201"/>
    </location>
</feature>
<sequence>MLARIAACAAHYIGAIAQKHRPRRVDVGIGSEPDHIDWPSLMTGPDEKSSRMKRFTMLAIAAVAATVALPATAQADAGYEFQSPSGNIRCMMYTSVGADKPHALCEITDHTWTAPAQSIWGCPLAPTANQFRLNEGEQPGFACATQHMPPSQRPVLEFGQSRTTVPSRARASHPGSPAATPARVTSSWCRRNPTSWAERSP</sequence>
<reference evidence="2 3" key="1">
    <citation type="journal article" date="2019" name="Emerg. Microbes Infect.">
        <title>Comprehensive subspecies identification of 175 nontuberculous mycobacteria species based on 7547 genomic profiles.</title>
        <authorList>
            <person name="Matsumoto Y."/>
            <person name="Kinjo T."/>
            <person name="Motooka D."/>
            <person name="Nabeya D."/>
            <person name="Jung N."/>
            <person name="Uechi K."/>
            <person name="Horii T."/>
            <person name="Iida T."/>
            <person name="Fujita J."/>
            <person name="Nakamura S."/>
        </authorList>
    </citation>
    <scope>NUCLEOTIDE SEQUENCE [LARGE SCALE GENOMIC DNA]</scope>
    <source>
        <strain evidence="2 3">JCM 18565</strain>
    </source>
</reference>
<protein>
    <recommendedName>
        <fullName evidence="4">Ig-like domain-containing protein</fullName>
    </recommendedName>
</protein>
<organism evidence="2 3">
    <name type="scientific">Mycobacterium paragordonae</name>
    <dbReference type="NCBI Taxonomy" id="1389713"/>
    <lineage>
        <taxon>Bacteria</taxon>
        <taxon>Bacillati</taxon>
        <taxon>Actinomycetota</taxon>
        <taxon>Actinomycetes</taxon>
        <taxon>Mycobacteriales</taxon>
        <taxon>Mycobacteriaceae</taxon>
        <taxon>Mycobacterium</taxon>
    </lineage>
</organism>
<feature type="compositionally biased region" description="Polar residues" evidence="1">
    <location>
        <begin position="183"/>
        <end position="201"/>
    </location>
</feature>
<evidence type="ECO:0000313" key="3">
    <source>
        <dbReference type="Proteomes" id="UP000465240"/>
    </source>
</evidence>
<comment type="caution">
    <text evidence="2">The sequence shown here is derived from an EMBL/GenBank/DDBJ whole genome shotgun (WGS) entry which is preliminary data.</text>
</comment>
<keyword evidence="3" id="KW-1185">Reference proteome</keyword>
<name>A0ABQ1C6D3_9MYCO</name>
<dbReference type="EMBL" id="BLKX01000001">
    <property type="protein sequence ID" value="GFG80008.1"/>
    <property type="molecule type" value="Genomic_DNA"/>
</dbReference>
<gene>
    <name evidence="2" type="ORF">MPRG_32840</name>
</gene>